<comment type="caution">
    <text evidence="2">The sequence shown here is derived from an EMBL/GenBank/DDBJ whole genome shotgun (WGS) entry which is preliminary data.</text>
</comment>
<keyword evidence="1" id="KW-0812">Transmembrane</keyword>
<dbReference type="EMBL" id="JANHAX010000003">
    <property type="protein sequence ID" value="MDQ2090496.1"/>
    <property type="molecule type" value="Genomic_DNA"/>
</dbReference>
<sequence length="103" mass="11375">MSGRYEEPFPLRRMVVHPVFWGVVASLAVVALVIWWGVQEQCGITGSCETRFAQVLGSKPAEFATVVGGAALVLIWVWLVVLVWVQARAVKVARMGLDAREHD</sequence>
<evidence type="ECO:0000313" key="2">
    <source>
        <dbReference type="EMBL" id="MDQ2090496.1"/>
    </source>
</evidence>
<feature type="transmembrane region" description="Helical" evidence="1">
    <location>
        <begin position="63"/>
        <end position="85"/>
    </location>
</feature>
<keyword evidence="1" id="KW-0472">Membrane</keyword>
<dbReference type="Proteomes" id="UP001226762">
    <property type="component" value="Unassembled WGS sequence"/>
</dbReference>
<evidence type="ECO:0000256" key="1">
    <source>
        <dbReference type="SAM" id="Phobius"/>
    </source>
</evidence>
<protein>
    <submittedName>
        <fullName evidence="2">Uncharacterized protein</fullName>
    </submittedName>
</protein>
<reference evidence="2" key="1">
    <citation type="submission" date="2022-07" db="EMBL/GenBank/DDBJ databases">
        <authorList>
            <person name="Otstavnykh N."/>
            <person name="Isaeva M."/>
            <person name="Bystritskaya E."/>
        </authorList>
    </citation>
    <scope>NUCLEOTIDE SEQUENCE</scope>
    <source>
        <strain evidence="2">KCTC 52189</strain>
    </source>
</reference>
<feature type="transmembrane region" description="Helical" evidence="1">
    <location>
        <begin position="20"/>
        <end position="38"/>
    </location>
</feature>
<keyword evidence="1" id="KW-1133">Transmembrane helix</keyword>
<reference evidence="2" key="2">
    <citation type="submission" date="2023-02" db="EMBL/GenBank/DDBJ databases">
        <title>'Rhodoalgimonas zhirmunskyi' gen. nov., isolated from a red alga.</title>
        <authorList>
            <person name="Nedashkovskaya O.I."/>
            <person name="Otstavnykh N.Y."/>
            <person name="Bystritskaya E.P."/>
            <person name="Balabanova L.A."/>
            <person name="Isaeva M.P."/>
        </authorList>
    </citation>
    <scope>NUCLEOTIDE SEQUENCE</scope>
    <source>
        <strain evidence="2">KCTC 52189</strain>
    </source>
</reference>
<gene>
    <name evidence="2" type="ORF">NO357_11355</name>
</gene>
<dbReference type="AlphaFoldDB" id="A0AAE3WC45"/>
<name>A0AAE3WC45_9RHOB</name>
<accession>A0AAE3WC45</accession>
<dbReference type="RefSeq" id="WP_306735775.1">
    <property type="nucleotide sequence ID" value="NZ_JANHAX010000003.1"/>
</dbReference>
<evidence type="ECO:0000313" key="3">
    <source>
        <dbReference type="Proteomes" id="UP001226762"/>
    </source>
</evidence>
<keyword evidence="3" id="KW-1185">Reference proteome</keyword>
<proteinExistence type="predicted"/>
<organism evidence="2 3">
    <name type="scientific">Marimonas arenosa</name>
    <dbReference type="NCBI Taxonomy" id="1795305"/>
    <lineage>
        <taxon>Bacteria</taxon>
        <taxon>Pseudomonadati</taxon>
        <taxon>Pseudomonadota</taxon>
        <taxon>Alphaproteobacteria</taxon>
        <taxon>Rhodobacterales</taxon>
        <taxon>Paracoccaceae</taxon>
        <taxon>Marimonas</taxon>
    </lineage>
</organism>